<dbReference type="AlphaFoldDB" id="A0AAV2LPM3"/>
<sequence>MPRLSRAQRVIRVPTREPPRSRQDLNSPGESVFHLGWTYHSELGNRIQSPVPNPPTSARARPPLNGLFQYCCRGLGSGQWQPGDFEWEQMVCLVERREAALDGPAGER</sequence>
<dbReference type="Proteomes" id="UP001497482">
    <property type="component" value="Chromosome 4"/>
</dbReference>
<accession>A0AAV2LPM3</accession>
<name>A0AAV2LPM3_KNICA</name>
<evidence type="ECO:0000313" key="2">
    <source>
        <dbReference type="EMBL" id="CAL1603531.1"/>
    </source>
</evidence>
<proteinExistence type="predicted"/>
<gene>
    <name evidence="2" type="ORF">KC01_LOCUS31207</name>
</gene>
<keyword evidence="3" id="KW-1185">Reference proteome</keyword>
<reference evidence="2 3" key="1">
    <citation type="submission" date="2024-04" db="EMBL/GenBank/DDBJ databases">
        <authorList>
            <person name="Waldvogel A.-M."/>
            <person name="Schoenle A."/>
        </authorList>
    </citation>
    <scope>NUCLEOTIDE SEQUENCE [LARGE SCALE GENOMIC DNA]</scope>
</reference>
<evidence type="ECO:0000313" key="3">
    <source>
        <dbReference type="Proteomes" id="UP001497482"/>
    </source>
</evidence>
<protein>
    <submittedName>
        <fullName evidence="2">Uncharacterized protein</fullName>
    </submittedName>
</protein>
<feature type="compositionally biased region" description="Basic and acidic residues" evidence="1">
    <location>
        <begin position="14"/>
        <end position="23"/>
    </location>
</feature>
<feature type="region of interest" description="Disordered" evidence="1">
    <location>
        <begin position="1"/>
        <end position="29"/>
    </location>
</feature>
<dbReference type="EMBL" id="OZ035826">
    <property type="protein sequence ID" value="CAL1603531.1"/>
    <property type="molecule type" value="Genomic_DNA"/>
</dbReference>
<organism evidence="2 3">
    <name type="scientific">Knipowitschia caucasica</name>
    <name type="common">Caucasian dwarf goby</name>
    <name type="synonym">Pomatoschistus caucasicus</name>
    <dbReference type="NCBI Taxonomy" id="637954"/>
    <lineage>
        <taxon>Eukaryota</taxon>
        <taxon>Metazoa</taxon>
        <taxon>Chordata</taxon>
        <taxon>Craniata</taxon>
        <taxon>Vertebrata</taxon>
        <taxon>Euteleostomi</taxon>
        <taxon>Actinopterygii</taxon>
        <taxon>Neopterygii</taxon>
        <taxon>Teleostei</taxon>
        <taxon>Neoteleostei</taxon>
        <taxon>Acanthomorphata</taxon>
        <taxon>Gobiaria</taxon>
        <taxon>Gobiiformes</taxon>
        <taxon>Gobioidei</taxon>
        <taxon>Gobiidae</taxon>
        <taxon>Gobiinae</taxon>
        <taxon>Knipowitschia</taxon>
    </lineage>
</organism>
<evidence type="ECO:0000256" key="1">
    <source>
        <dbReference type="SAM" id="MobiDB-lite"/>
    </source>
</evidence>